<dbReference type="AlphaFoldDB" id="A0A9D2C785"/>
<dbReference type="EMBL" id="DXDC01000013">
    <property type="protein sequence ID" value="HIY64756.1"/>
    <property type="molecule type" value="Genomic_DNA"/>
</dbReference>
<dbReference type="PANTHER" id="PTHR43464:SF19">
    <property type="entry name" value="UBIQUINONE BIOSYNTHESIS O-METHYLTRANSFERASE, MITOCHONDRIAL"/>
    <property type="match status" value="1"/>
</dbReference>
<evidence type="ECO:0000313" key="5">
    <source>
        <dbReference type="EMBL" id="HIY64756.1"/>
    </source>
</evidence>
<evidence type="ECO:0000259" key="4">
    <source>
        <dbReference type="Pfam" id="PF13649"/>
    </source>
</evidence>
<reference evidence="5" key="2">
    <citation type="submission" date="2021-04" db="EMBL/GenBank/DDBJ databases">
        <authorList>
            <person name="Gilroy R."/>
        </authorList>
    </citation>
    <scope>NUCLEOTIDE SEQUENCE</scope>
    <source>
        <strain evidence="5">ChiGjej1B1-98</strain>
    </source>
</reference>
<gene>
    <name evidence="5" type="ORF">H9830_00590</name>
</gene>
<evidence type="ECO:0000256" key="1">
    <source>
        <dbReference type="ARBA" id="ARBA00022603"/>
    </source>
</evidence>
<keyword evidence="3" id="KW-0949">S-adenosyl-L-methionine</keyword>
<dbReference type="PANTHER" id="PTHR43464">
    <property type="entry name" value="METHYLTRANSFERASE"/>
    <property type="match status" value="1"/>
</dbReference>
<dbReference type="Pfam" id="PF13649">
    <property type="entry name" value="Methyltransf_25"/>
    <property type="match status" value="1"/>
</dbReference>
<dbReference type="GO" id="GO:0032259">
    <property type="term" value="P:methylation"/>
    <property type="evidence" value="ECO:0007669"/>
    <property type="project" value="UniProtKB-KW"/>
</dbReference>
<comment type="caution">
    <text evidence="5">The sequence shown here is derived from an EMBL/GenBank/DDBJ whole genome shotgun (WGS) entry which is preliminary data.</text>
</comment>
<dbReference type="Gene3D" id="3.40.50.150">
    <property type="entry name" value="Vaccinia Virus protein VP39"/>
    <property type="match status" value="1"/>
</dbReference>
<name>A0A9D2C785_9MICO</name>
<dbReference type="InterPro" id="IPR029063">
    <property type="entry name" value="SAM-dependent_MTases_sf"/>
</dbReference>
<dbReference type="Proteomes" id="UP000824005">
    <property type="component" value="Unassembled WGS sequence"/>
</dbReference>
<dbReference type="SUPFAM" id="SSF53335">
    <property type="entry name" value="S-adenosyl-L-methionine-dependent methyltransferases"/>
    <property type="match status" value="1"/>
</dbReference>
<feature type="domain" description="Methyltransferase" evidence="4">
    <location>
        <begin position="63"/>
        <end position="153"/>
    </location>
</feature>
<dbReference type="CDD" id="cd02440">
    <property type="entry name" value="AdoMet_MTases"/>
    <property type="match status" value="1"/>
</dbReference>
<dbReference type="InterPro" id="IPR041698">
    <property type="entry name" value="Methyltransf_25"/>
</dbReference>
<dbReference type="NCBIfam" id="NF004851">
    <property type="entry name" value="PRK06202.1"/>
    <property type="match status" value="1"/>
</dbReference>
<protein>
    <submittedName>
        <fullName evidence="5">Methyltransferase domain-containing protein</fullName>
    </submittedName>
</protein>
<keyword evidence="1 5" id="KW-0489">Methyltransferase</keyword>
<accession>A0A9D2C785</accession>
<evidence type="ECO:0000256" key="2">
    <source>
        <dbReference type="ARBA" id="ARBA00022679"/>
    </source>
</evidence>
<keyword evidence="2" id="KW-0808">Transferase</keyword>
<sequence>MTLSKRAEHLTELMDDPECDPVKLRRTLERFKYVNRIVAGWASIYRSRIRPEFAAAQGPVRLLDIGCGAGDVLRRMVFMARRDGFSIEGIGIDPDTRALEVARAAKPVDGVSYQLATSTRLAAAGERFDAVISNHLLHHLDTGSLAQVIRDTEQLTTRIAVHSDIERGWTAYGLYAAGILPLAPGTFLRTDGLLSIRRSFTAEELESAVPRGWRIHRGGPFRLLAVLRRGGETS</sequence>
<evidence type="ECO:0000313" key="6">
    <source>
        <dbReference type="Proteomes" id="UP000824005"/>
    </source>
</evidence>
<proteinExistence type="predicted"/>
<organism evidence="5 6">
    <name type="scientific">Candidatus Agrococcus pullicola</name>
    <dbReference type="NCBI Taxonomy" id="2838429"/>
    <lineage>
        <taxon>Bacteria</taxon>
        <taxon>Bacillati</taxon>
        <taxon>Actinomycetota</taxon>
        <taxon>Actinomycetes</taxon>
        <taxon>Micrococcales</taxon>
        <taxon>Microbacteriaceae</taxon>
        <taxon>Agrococcus</taxon>
    </lineage>
</organism>
<reference evidence="5" key="1">
    <citation type="journal article" date="2021" name="PeerJ">
        <title>Extensive microbial diversity within the chicken gut microbiome revealed by metagenomics and culture.</title>
        <authorList>
            <person name="Gilroy R."/>
            <person name="Ravi A."/>
            <person name="Getino M."/>
            <person name="Pursley I."/>
            <person name="Horton D.L."/>
            <person name="Alikhan N.F."/>
            <person name="Baker D."/>
            <person name="Gharbi K."/>
            <person name="Hall N."/>
            <person name="Watson M."/>
            <person name="Adriaenssens E.M."/>
            <person name="Foster-Nyarko E."/>
            <person name="Jarju S."/>
            <person name="Secka A."/>
            <person name="Antonio M."/>
            <person name="Oren A."/>
            <person name="Chaudhuri R.R."/>
            <person name="La Ragione R."/>
            <person name="Hildebrand F."/>
            <person name="Pallen M.J."/>
        </authorList>
    </citation>
    <scope>NUCLEOTIDE SEQUENCE</scope>
    <source>
        <strain evidence="5">ChiGjej1B1-98</strain>
    </source>
</reference>
<evidence type="ECO:0000256" key="3">
    <source>
        <dbReference type="ARBA" id="ARBA00022691"/>
    </source>
</evidence>
<dbReference type="GO" id="GO:0008168">
    <property type="term" value="F:methyltransferase activity"/>
    <property type="evidence" value="ECO:0007669"/>
    <property type="project" value="UniProtKB-KW"/>
</dbReference>